<evidence type="ECO:0000256" key="2">
    <source>
        <dbReference type="ARBA" id="ARBA00022801"/>
    </source>
</evidence>
<dbReference type="Gene3D" id="3.40.50.1000">
    <property type="entry name" value="HAD superfamily/HAD-like"/>
    <property type="match status" value="1"/>
</dbReference>
<dbReference type="Proteomes" id="UP000813385">
    <property type="component" value="Unassembled WGS sequence"/>
</dbReference>
<dbReference type="InterPro" id="IPR051400">
    <property type="entry name" value="HAD-like_hydrolase"/>
</dbReference>
<organism evidence="4 5">
    <name type="scientific">Plectosphaerella cucumerina</name>
    <dbReference type="NCBI Taxonomy" id="40658"/>
    <lineage>
        <taxon>Eukaryota</taxon>
        <taxon>Fungi</taxon>
        <taxon>Dikarya</taxon>
        <taxon>Ascomycota</taxon>
        <taxon>Pezizomycotina</taxon>
        <taxon>Sordariomycetes</taxon>
        <taxon>Hypocreomycetidae</taxon>
        <taxon>Glomerellales</taxon>
        <taxon>Plectosphaerellaceae</taxon>
        <taxon>Plectosphaerella</taxon>
    </lineage>
</organism>
<dbReference type="SUPFAM" id="SSF56784">
    <property type="entry name" value="HAD-like"/>
    <property type="match status" value="1"/>
</dbReference>
<evidence type="ECO:0000313" key="4">
    <source>
        <dbReference type="EMBL" id="KAH7358338.1"/>
    </source>
</evidence>
<dbReference type="Gene3D" id="1.10.150.240">
    <property type="entry name" value="Putative phosphatase, domain 2"/>
    <property type="match status" value="1"/>
</dbReference>
<dbReference type="OrthoDB" id="1694274at2759"/>
<dbReference type="GO" id="GO:0046872">
    <property type="term" value="F:metal ion binding"/>
    <property type="evidence" value="ECO:0007669"/>
    <property type="project" value="UniProtKB-KW"/>
</dbReference>
<dbReference type="CDD" id="cd01427">
    <property type="entry name" value="HAD_like"/>
    <property type="match status" value="1"/>
</dbReference>
<dbReference type="SFLD" id="SFLDS00003">
    <property type="entry name" value="Haloacid_Dehalogenase"/>
    <property type="match status" value="1"/>
</dbReference>
<protein>
    <submittedName>
        <fullName evidence="4">Haloacid dehalogenase-like hydrolase</fullName>
    </submittedName>
</protein>
<gene>
    <name evidence="4" type="ORF">B0T11DRAFT_299412</name>
</gene>
<dbReference type="InterPro" id="IPR023198">
    <property type="entry name" value="PGP-like_dom2"/>
</dbReference>
<dbReference type="AlphaFoldDB" id="A0A8K0X151"/>
<keyword evidence="2 4" id="KW-0378">Hydrolase</keyword>
<keyword evidence="1" id="KW-0479">Metal-binding</keyword>
<dbReference type="GO" id="GO:0016791">
    <property type="term" value="F:phosphatase activity"/>
    <property type="evidence" value="ECO:0007669"/>
    <property type="project" value="TreeGrafter"/>
</dbReference>
<dbReference type="EMBL" id="JAGPXD010000004">
    <property type="protein sequence ID" value="KAH7358338.1"/>
    <property type="molecule type" value="Genomic_DNA"/>
</dbReference>
<name>A0A8K0X151_9PEZI</name>
<comment type="caution">
    <text evidence="4">The sequence shown here is derived from an EMBL/GenBank/DDBJ whole genome shotgun (WGS) entry which is preliminary data.</text>
</comment>
<proteinExistence type="predicted"/>
<evidence type="ECO:0000256" key="1">
    <source>
        <dbReference type="ARBA" id="ARBA00022723"/>
    </source>
</evidence>
<dbReference type="Pfam" id="PF00702">
    <property type="entry name" value="Hydrolase"/>
    <property type="match status" value="1"/>
</dbReference>
<evidence type="ECO:0000313" key="5">
    <source>
        <dbReference type="Proteomes" id="UP000813385"/>
    </source>
</evidence>
<sequence>MATAIAETRPAFLIRDPIRVLDSWKQAGRPDAQETISSYASILSTMDQMPSPAVVCVYEKFATQPQEELERLCASWGVSCPKTASKKSGLSTIPDVPPYHLLSNSEKDLVEERLGRLYLRHWQDETSHLRRVLSEKTWIGFDLDDTLHEFRRASSKATAQVLAKISERHGTPLPALKEEYGRVLRAGTANAFSDGKTSFDYRRERFNAVLERFVQPLPQDEHHFVTELLESYESTLMTSLETKCGAIGLLSAIKDLGKKVIIVTEGPQDAQERTIEALGIASYVDFLATTNRFQVAKTDGLFGKVLQHLNISPADMAYIGDSEQRDMEPAMAEGIFCIHLAEAEHVSLDTNPPRVNTLRKLQYILDG</sequence>
<dbReference type="PANTHER" id="PTHR46470">
    <property type="entry name" value="N-ACYLNEURAMINATE-9-PHOSPHATASE"/>
    <property type="match status" value="1"/>
</dbReference>
<dbReference type="SFLD" id="SFLDG01129">
    <property type="entry name" value="C1.5:_HAD__Beta-PGM__Phosphata"/>
    <property type="match status" value="1"/>
</dbReference>
<dbReference type="PANTHER" id="PTHR46470:SF2">
    <property type="entry name" value="GLYCERALDEHYDE 3-PHOSPHATE PHOSPHATASE"/>
    <property type="match status" value="1"/>
</dbReference>
<accession>A0A8K0X151</accession>
<dbReference type="InterPro" id="IPR036412">
    <property type="entry name" value="HAD-like_sf"/>
</dbReference>
<evidence type="ECO:0000256" key="3">
    <source>
        <dbReference type="ARBA" id="ARBA00022842"/>
    </source>
</evidence>
<keyword evidence="3" id="KW-0460">Magnesium</keyword>
<dbReference type="InterPro" id="IPR023214">
    <property type="entry name" value="HAD_sf"/>
</dbReference>
<keyword evidence="5" id="KW-1185">Reference proteome</keyword>
<reference evidence="4" key="1">
    <citation type="journal article" date="2021" name="Nat. Commun.">
        <title>Genetic determinants of endophytism in the Arabidopsis root mycobiome.</title>
        <authorList>
            <person name="Mesny F."/>
            <person name="Miyauchi S."/>
            <person name="Thiergart T."/>
            <person name="Pickel B."/>
            <person name="Atanasova L."/>
            <person name="Karlsson M."/>
            <person name="Huettel B."/>
            <person name="Barry K.W."/>
            <person name="Haridas S."/>
            <person name="Chen C."/>
            <person name="Bauer D."/>
            <person name="Andreopoulos W."/>
            <person name="Pangilinan J."/>
            <person name="LaButti K."/>
            <person name="Riley R."/>
            <person name="Lipzen A."/>
            <person name="Clum A."/>
            <person name="Drula E."/>
            <person name="Henrissat B."/>
            <person name="Kohler A."/>
            <person name="Grigoriev I.V."/>
            <person name="Martin F.M."/>
            <person name="Hacquard S."/>
        </authorList>
    </citation>
    <scope>NUCLEOTIDE SEQUENCE</scope>
    <source>
        <strain evidence="4">MPI-CAGE-AT-0016</strain>
    </source>
</reference>